<sequence>MNAFPQTQPLANVVQGIAPPHSVEAEQSVLGAVLLSDKPMYQYVVADNLRPEDFYLERHQHVFGAMLDLYRESEPIDVLTVTEHLRARGLLEAAGGQSEIDGLAASVPAVGNLRRYGQIVKEMSLLRRVLTATYEIQASVHNHDALPKEIVERAERTMLEVAHDDSTKDFRDVGAVLEAEIDVWQTLSTEGVQLTGTASGFNDLDEITGGFQPGNLVIVAARPSMGKSALVTNVAENVSLHPDRPRPVALFSLEMSESELAQRFIASNAGIKGDDLRKGRLRDERKWKRVLEAASRYSAAPLFIDDSSDISILEIRAKARRLHQQMLAEYGGLGLIIVDYLQLMRPDGRTDSRVEQVGQMSRGLKILARELEVPVIALSQLSRGVESRTDKRPLLSDLRESGQIEQDADLVVFIYRDEYYYPETTDKPGEAELIISKHRNGSLGDVPLVFQGEFPRFRGMSREQA</sequence>
<evidence type="ECO:0000256" key="6">
    <source>
        <dbReference type="ARBA" id="ARBA00022806"/>
    </source>
</evidence>
<dbReference type="InterPro" id="IPR007693">
    <property type="entry name" value="DNA_helicase_DnaB-like_N"/>
</dbReference>
<dbReference type="CDD" id="cd00984">
    <property type="entry name" value="DnaB_C"/>
    <property type="match status" value="1"/>
</dbReference>
<dbReference type="InterPro" id="IPR007694">
    <property type="entry name" value="DNA_helicase_DnaB-like_C"/>
</dbReference>
<evidence type="ECO:0000256" key="3">
    <source>
        <dbReference type="ARBA" id="ARBA00022705"/>
    </source>
</evidence>
<evidence type="ECO:0000256" key="2">
    <source>
        <dbReference type="ARBA" id="ARBA00022515"/>
    </source>
</evidence>
<evidence type="ECO:0000256" key="10">
    <source>
        <dbReference type="ARBA" id="ARBA00048954"/>
    </source>
</evidence>
<evidence type="ECO:0000256" key="8">
    <source>
        <dbReference type="ARBA" id="ARBA00023125"/>
    </source>
</evidence>
<keyword evidence="7 12" id="KW-0067">ATP-binding</keyword>
<dbReference type="GO" id="GO:0043139">
    <property type="term" value="F:5'-3' DNA helicase activity"/>
    <property type="evidence" value="ECO:0007669"/>
    <property type="project" value="UniProtKB-EC"/>
</dbReference>
<keyword evidence="3 12" id="KW-0235">DNA replication</keyword>
<name>A0A6J4T156_9ACTN</name>
<dbReference type="GO" id="GO:0005524">
    <property type="term" value="F:ATP binding"/>
    <property type="evidence" value="ECO:0007669"/>
    <property type="project" value="UniProtKB-UniRule"/>
</dbReference>
<dbReference type="FunFam" id="3.40.50.300:FF:000351">
    <property type="entry name" value="Replicative DNA helicase"/>
    <property type="match status" value="1"/>
</dbReference>
<dbReference type="GO" id="GO:0005829">
    <property type="term" value="C:cytosol"/>
    <property type="evidence" value="ECO:0007669"/>
    <property type="project" value="TreeGrafter"/>
</dbReference>
<dbReference type="PANTHER" id="PTHR30153:SF2">
    <property type="entry name" value="REPLICATIVE DNA HELICASE"/>
    <property type="match status" value="1"/>
</dbReference>
<dbReference type="SMART" id="SM00382">
    <property type="entry name" value="AAA"/>
    <property type="match status" value="1"/>
</dbReference>
<dbReference type="SUPFAM" id="SSF48024">
    <property type="entry name" value="N-terminal domain of DnaB helicase"/>
    <property type="match status" value="1"/>
</dbReference>
<dbReference type="GO" id="GO:0006269">
    <property type="term" value="P:DNA replication, synthesis of primer"/>
    <property type="evidence" value="ECO:0007669"/>
    <property type="project" value="UniProtKB-UniRule"/>
</dbReference>
<evidence type="ECO:0000256" key="5">
    <source>
        <dbReference type="ARBA" id="ARBA00022801"/>
    </source>
</evidence>
<dbReference type="Gene3D" id="1.10.860.10">
    <property type="entry name" value="DNAb Helicase, Chain A"/>
    <property type="match status" value="1"/>
</dbReference>
<evidence type="ECO:0000313" key="14">
    <source>
        <dbReference type="EMBL" id="CAA9511246.1"/>
    </source>
</evidence>
<dbReference type="Pfam" id="PF03796">
    <property type="entry name" value="DnaB_C"/>
    <property type="match status" value="1"/>
</dbReference>
<comment type="catalytic activity">
    <reaction evidence="10 12">
        <text>ATP + H2O = ADP + phosphate + H(+)</text>
        <dbReference type="Rhea" id="RHEA:13065"/>
        <dbReference type="ChEBI" id="CHEBI:15377"/>
        <dbReference type="ChEBI" id="CHEBI:15378"/>
        <dbReference type="ChEBI" id="CHEBI:30616"/>
        <dbReference type="ChEBI" id="CHEBI:43474"/>
        <dbReference type="ChEBI" id="CHEBI:456216"/>
        <dbReference type="EC" id="5.6.2.3"/>
    </reaction>
</comment>
<dbReference type="InterPro" id="IPR003593">
    <property type="entry name" value="AAA+_ATPase"/>
</dbReference>
<dbReference type="InterPro" id="IPR036185">
    <property type="entry name" value="DNA_heli_DnaB-like_N_sf"/>
</dbReference>
<dbReference type="Gene3D" id="3.40.50.300">
    <property type="entry name" value="P-loop containing nucleotide triphosphate hydrolases"/>
    <property type="match status" value="1"/>
</dbReference>
<dbReference type="Pfam" id="PF00772">
    <property type="entry name" value="DnaB"/>
    <property type="match status" value="1"/>
</dbReference>
<comment type="function">
    <text evidence="12">The main replicative DNA helicase, it participates in initiation and elongation during chromosome replication. Travels ahead of the DNA replisome, separating dsDNA into templates for DNA synthesis. A processive ATP-dependent 5'-3' DNA helicase it has DNA-dependent ATPase activity.</text>
</comment>
<evidence type="ECO:0000256" key="7">
    <source>
        <dbReference type="ARBA" id="ARBA00022840"/>
    </source>
</evidence>
<dbReference type="InterPro" id="IPR027417">
    <property type="entry name" value="P-loop_NTPase"/>
</dbReference>
<feature type="domain" description="SF4 helicase" evidence="13">
    <location>
        <begin position="190"/>
        <end position="464"/>
    </location>
</feature>
<evidence type="ECO:0000259" key="13">
    <source>
        <dbReference type="PROSITE" id="PS51199"/>
    </source>
</evidence>
<keyword evidence="8 12" id="KW-0238">DNA-binding</keyword>
<dbReference type="GO" id="GO:1990077">
    <property type="term" value="C:primosome complex"/>
    <property type="evidence" value="ECO:0007669"/>
    <property type="project" value="UniProtKB-UniRule"/>
</dbReference>
<comment type="similarity">
    <text evidence="1 12">Belongs to the helicase family. DnaB subfamily.</text>
</comment>
<evidence type="ECO:0000256" key="11">
    <source>
        <dbReference type="NCBIfam" id="TIGR00665"/>
    </source>
</evidence>
<dbReference type="InterPro" id="IPR016136">
    <property type="entry name" value="DNA_helicase_N/primase_C"/>
</dbReference>
<dbReference type="GO" id="GO:0003677">
    <property type="term" value="F:DNA binding"/>
    <property type="evidence" value="ECO:0007669"/>
    <property type="project" value="UniProtKB-UniRule"/>
</dbReference>
<keyword evidence="2 12" id="KW-0639">Primosome</keyword>
<dbReference type="EC" id="5.6.2.3" evidence="11 12"/>
<dbReference type="PROSITE" id="PS51199">
    <property type="entry name" value="SF4_HELICASE"/>
    <property type="match status" value="1"/>
</dbReference>
<dbReference type="AlphaFoldDB" id="A0A6J4T156"/>
<dbReference type="GO" id="GO:0016787">
    <property type="term" value="F:hydrolase activity"/>
    <property type="evidence" value="ECO:0007669"/>
    <property type="project" value="UniProtKB-KW"/>
</dbReference>
<dbReference type="NCBIfam" id="TIGR00665">
    <property type="entry name" value="DnaB"/>
    <property type="match status" value="1"/>
</dbReference>
<proteinExistence type="inferred from homology"/>
<organism evidence="14">
    <name type="scientific">uncultured Solirubrobacteraceae bacterium</name>
    <dbReference type="NCBI Taxonomy" id="1162706"/>
    <lineage>
        <taxon>Bacteria</taxon>
        <taxon>Bacillati</taxon>
        <taxon>Actinomycetota</taxon>
        <taxon>Thermoleophilia</taxon>
        <taxon>Solirubrobacterales</taxon>
        <taxon>Solirubrobacteraceae</taxon>
        <taxon>environmental samples</taxon>
    </lineage>
</organism>
<dbReference type="InterPro" id="IPR007692">
    <property type="entry name" value="DNA_helicase_DnaB"/>
</dbReference>
<dbReference type="EMBL" id="CADCVO010000448">
    <property type="protein sequence ID" value="CAA9511246.1"/>
    <property type="molecule type" value="Genomic_DNA"/>
</dbReference>
<evidence type="ECO:0000256" key="1">
    <source>
        <dbReference type="ARBA" id="ARBA00008428"/>
    </source>
</evidence>
<evidence type="ECO:0000256" key="12">
    <source>
        <dbReference type="RuleBase" id="RU362085"/>
    </source>
</evidence>
<evidence type="ECO:0000256" key="9">
    <source>
        <dbReference type="ARBA" id="ARBA00023235"/>
    </source>
</evidence>
<keyword evidence="6 12" id="KW-0347">Helicase</keyword>
<reference evidence="14" key="1">
    <citation type="submission" date="2020-02" db="EMBL/GenBank/DDBJ databases">
        <authorList>
            <person name="Meier V. D."/>
        </authorList>
    </citation>
    <scope>NUCLEOTIDE SEQUENCE</scope>
    <source>
        <strain evidence="14">AVDCRST_MAG13</strain>
    </source>
</reference>
<keyword evidence="4 12" id="KW-0547">Nucleotide-binding</keyword>
<accession>A0A6J4T156</accession>
<keyword evidence="5 12" id="KW-0378">Hydrolase</keyword>
<dbReference type="SUPFAM" id="SSF52540">
    <property type="entry name" value="P-loop containing nucleoside triphosphate hydrolases"/>
    <property type="match status" value="1"/>
</dbReference>
<gene>
    <name evidence="14" type="ORF">AVDCRST_MAG13-2827</name>
</gene>
<dbReference type="PANTHER" id="PTHR30153">
    <property type="entry name" value="REPLICATIVE DNA HELICASE DNAB"/>
    <property type="match status" value="1"/>
</dbReference>
<evidence type="ECO:0000256" key="4">
    <source>
        <dbReference type="ARBA" id="ARBA00022741"/>
    </source>
</evidence>
<keyword evidence="9" id="KW-0413">Isomerase</keyword>
<protein>
    <recommendedName>
        <fullName evidence="11 12">Replicative DNA helicase</fullName>
        <ecNumber evidence="11 12">5.6.2.3</ecNumber>
    </recommendedName>
</protein>